<dbReference type="EMBL" id="BAABME010003168">
    <property type="protein sequence ID" value="GAA0157713.1"/>
    <property type="molecule type" value="Genomic_DNA"/>
</dbReference>
<proteinExistence type="predicted"/>
<protein>
    <submittedName>
        <fullName evidence="1">Uncharacterized protein</fullName>
    </submittedName>
</protein>
<evidence type="ECO:0000313" key="1">
    <source>
        <dbReference type="EMBL" id="GAA0157713.1"/>
    </source>
</evidence>
<dbReference type="AlphaFoldDB" id="A0AAV3Q5H2"/>
<reference evidence="1 2" key="1">
    <citation type="submission" date="2024-01" db="EMBL/GenBank/DDBJ databases">
        <title>The complete chloroplast genome sequence of Lithospermum erythrorhizon: insights into the phylogenetic relationship among Boraginaceae species and the maternal lineages of purple gromwells.</title>
        <authorList>
            <person name="Okada T."/>
            <person name="Watanabe K."/>
        </authorList>
    </citation>
    <scope>NUCLEOTIDE SEQUENCE [LARGE SCALE GENOMIC DNA]</scope>
</reference>
<evidence type="ECO:0000313" key="2">
    <source>
        <dbReference type="Proteomes" id="UP001454036"/>
    </source>
</evidence>
<sequence length="236" mass="24168">MGRTGTQGANAVHKKLKFGDFVLGLEDQVGEDTSKASRDVVACAKRVDAVNSGCKTSKRSKGHFVCNGANLGAAANGRGEEIIDIIKPKSVDPGTLKSGSQLRKSASFGNSRGLAAFGVASSGGGGYDLGGLILGKEGEIQNVNGTTDLVTDAHATSQVLASLGLGMKGLFDDEVTGATLFRDVLDPTEARLDNDVVCGVATTRGADGVPTGVDAGRSSRSIGRVFDGWCWSPGHV</sequence>
<name>A0AAV3Q5H2_LITER</name>
<dbReference type="Proteomes" id="UP001454036">
    <property type="component" value="Unassembled WGS sequence"/>
</dbReference>
<organism evidence="1 2">
    <name type="scientific">Lithospermum erythrorhizon</name>
    <name type="common">Purple gromwell</name>
    <name type="synonym">Lithospermum officinale var. erythrorhizon</name>
    <dbReference type="NCBI Taxonomy" id="34254"/>
    <lineage>
        <taxon>Eukaryota</taxon>
        <taxon>Viridiplantae</taxon>
        <taxon>Streptophyta</taxon>
        <taxon>Embryophyta</taxon>
        <taxon>Tracheophyta</taxon>
        <taxon>Spermatophyta</taxon>
        <taxon>Magnoliopsida</taxon>
        <taxon>eudicotyledons</taxon>
        <taxon>Gunneridae</taxon>
        <taxon>Pentapetalae</taxon>
        <taxon>asterids</taxon>
        <taxon>lamiids</taxon>
        <taxon>Boraginales</taxon>
        <taxon>Boraginaceae</taxon>
        <taxon>Boraginoideae</taxon>
        <taxon>Lithospermeae</taxon>
        <taxon>Lithospermum</taxon>
    </lineage>
</organism>
<keyword evidence="2" id="KW-1185">Reference proteome</keyword>
<gene>
    <name evidence="1" type="ORF">LIER_14920</name>
</gene>
<comment type="caution">
    <text evidence="1">The sequence shown here is derived from an EMBL/GenBank/DDBJ whole genome shotgun (WGS) entry which is preliminary data.</text>
</comment>
<accession>A0AAV3Q5H2</accession>